<dbReference type="Proteomes" id="UP001310248">
    <property type="component" value="Unassembled WGS sequence"/>
</dbReference>
<dbReference type="EMBL" id="JAYDYW010000002">
    <property type="protein sequence ID" value="MEE1672407.1"/>
    <property type="molecule type" value="Genomic_DNA"/>
</dbReference>
<evidence type="ECO:0000313" key="3">
    <source>
        <dbReference type="EMBL" id="MEE1672407.1"/>
    </source>
</evidence>
<proteinExistence type="predicted"/>
<name>A0ABU7FZG3_9ALTE</name>
<organism evidence="3 4">
    <name type="scientific">Agarivorans aestuarii</name>
    <dbReference type="NCBI Taxonomy" id="1563703"/>
    <lineage>
        <taxon>Bacteria</taxon>
        <taxon>Pseudomonadati</taxon>
        <taxon>Pseudomonadota</taxon>
        <taxon>Gammaproteobacteria</taxon>
        <taxon>Alteromonadales</taxon>
        <taxon>Alteromonadaceae</taxon>
        <taxon>Agarivorans</taxon>
    </lineage>
</organism>
<dbReference type="SUPFAM" id="SSF53474">
    <property type="entry name" value="alpha/beta-Hydrolases"/>
    <property type="match status" value="1"/>
</dbReference>
<feature type="domain" description="Bacterial virulence factor lipase N-terminal" evidence="2">
    <location>
        <begin position="162"/>
        <end position="272"/>
    </location>
</feature>
<dbReference type="InterPro" id="IPR020009">
    <property type="entry name" value="VolA/Pla-1/cef"/>
</dbReference>
<protein>
    <recommendedName>
        <fullName evidence="2">Bacterial virulence factor lipase N-terminal domain-containing protein</fullName>
    </recommendedName>
</protein>
<evidence type="ECO:0000313" key="4">
    <source>
        <dbReference type="Proteomes" id="UP001310248"/>
    </source>
</evidence>
<dbReference type="Gene3D" id="3.40.50.1820">
    <property type="entry name" value="alpha/beta hydrolase"/>
    <property type="match status" value="1"/>
</dbReference>
<dbReference type="InterPro" id="IPR025920">
    <property type="entry name" value="Lipase_bact_N"/>
</dbReference>
<sequence length="818" mass="84404">MRMSRIATAVTLLTSVTIAGCGSSNSPFDFGNDITPNEPNSVKIRFNPLTGDVSTPNNLLFNGSLDGTINLPSEADISVTQQYQDITNVLGALDGWQTSVPFSIPLAYGDDDAEFNEEIDTKLDASSFPAGVLLYKVRASGFADTCADVTENGGSFAAGQTCRVDEQLVYGEDYVATFSDGSLIVTPLVPFAPATSYMVAITDQLLDENGRSVAAGDAYQLLSSPITADDDATVQSLKGLTAFNNGLLAAEGVTANVSYSAVFTTQSVGGVLSTLQQVYGGMALNNLLPMSALVDTGTTAQDVANAALGTSQPGFVAAKYFKSTLAVPYYLSDLDNPDLTGADVNKWAQAKTDSPVAILQLLQTNADFADQGSATSFWAQAGAKGFDVATFDGLVAGGDTTTAGQMLAQAELAGLTYMEDGEAKAVDAHRHLTVYNPVPEIKSMASLELDIYLPDETLTGQAMPAEGWPVVIFQHGIGSVKETAAAIAASYAAQGYAVLAMDLPYHGSRGIDLTGDGNPEISATGDPQVFANLGSFLSIRENLRQSTADLLAVRAALQAAGAPAELDGSKVHYAGQSLGAIVGVGPASIADTVNVSGFDIDYSLQSVSLSAPGGGLAGVFQYSPSFGPTVEAGLKSNPGYLALVAAGLGFEDNDTATALEQFAVYQATYPEAAQLVIDSNYPAFASIFGSLAQTVVDGVDPLNYAQSGFEMPVLVHEIVGDGSEGSGDQVIPNSIATLPLIGTEPLIASMGLEGTEVTSAGSYAVRFSQGSHSSLISPTANLAATVEMQTQFVSYAVSADAGNASVVVSDSSVIAPVQ</sequence>
<dbReference type="Pfam" id="PF12262">
    <property type="entry name" value="Lipase_bact_N"/>
    <property type="match status" value="1"/>
</dbReference>
<reference evidence="3 4" key="2">
    <citation type="submission" date="2023-12" db="EMBL/GenBank/DDBJ databases">
        <authorList>
            <consortium name="Cladostephus spongiosus"/>
            <person name="Lorente B."/>
            <person name="Cabral C."/>
            <person name="Frias J."/>
            <person name="Faria J."/>
            <person name="Toubarro D."/>
        </authorList>
    </citation>
    <scope>NUCLEOTIDE SEQUENCE [LARGE SCALE GENOMIC DNA]</scope>
    <source>
        <strain evidence="3 4">ZMCS4</strain>
    </source>
</reference>
<comment type="caution">
    <text evidence="3">The sequence shown here is derived from an EMBL/GenBank/DDBJ whole genome shotgun (WGS) entry which is preliminary data.</text>
</comment>
<evidence type="ECO:0000259" key="2">
    <source>
        <dbReference type="Pfam" id="PF12262"/>
    </source>
</evidence>
<reference evidence="4" key="1">
    <citation type="submission" date="2023-07" db="EMBL/GenBank/DDBJ databases">
        <title>Draft genome sequence of Agarivorans aestuarii strain ZMCS4, a CAZymes producing bacteria isolated from the marine brown algae Clodostephus spongiosus.</title>
        <authorList>
            <person name="Lorente B."/>
            <person name="Cabral C."/>
            <person name="Frias J."/>
            <person name="Faria J."/>
            <person name="Toubarro D."/>
        </authorList>
    </citation>
    <scope>NUCLEOTIDE SEQUENCE [LARGE SCALE GENOMIC DNA]</scope>
    <source>
        <strain evidence="4">ZMCS4</strain>
    </source>
</reference>
<keyword evidence="4" id="KW-1185">Reference proteome</keyword>
<keyword evidence="1" id="KW-0732">Signal</keyword>
<evidence type="ECO:0000256" key="1">
    <source>
        <dbReference type="SAM" id="SignalP"/>
    </source>
</evidence>
<gene>
    <name evidence="3" type="ORF">SNR37_001728</name>
</gene>
<feature type="chain" id="PRO_5045847365" description="Bacterial virulence factor lipase N-terminal domain-containing protein" evidence="1">
    <location>
        <begin position="20"/>
        <end position="818"/>
    </location>
</feature>
<accession>A0ABU7FZG3</accession>
<dbReference type="RefSeq" id="WP_329773747.1">
    <property type="nucleotide sequence ID" value="NZ_JAYDYW010000002.1"/>
</dbReference>
<dbReference type="PROSITE" id="PS51257">
    <property type="entry name" value="PROKAR_LIPOPROTEIN"/>
    <property type="match status" value="1"/>
</dbReference>
<dbReference type="Pfam" id="PF03403">
    <property type="entry name" value="PAF-AH_p_II"/>
    <property type="match status" value="1"/>
</dbReference>
<dbReference type="InterPro" id="IPR029058">
    <property type="entry name" value="AB_hydrolase_fold"/>
</dbReference>
<feature type="signal peptide" evidence="1">
    <location>
        <begin position="1"/>
        <end position="19"/>
    </location>
</feature>
<dbReference type="NCBIfam" id="TIGR03502">
    <property type="entry name" value="lipase_Pla1_cef"/>
    <property type="match status" value="1"/>
</dbReference>